<dbReference type="AlphaFoldDB" id="A0A286UNQ7"/>
<dbReference type="STRING" id="2282107.A0A286UNQ7"/>
<dbReference type="Proteomes" id="UP000217199">
    <property type="component" value="Unassembled WGS sequence"/>
</dbReference>
<feature type="compositionally biased region" description="Polar residues" evidence="1">
    <location>
        <begin position="414"/>
        <end position="443"/>
    </location>
</feature>
<feature type="compositionally biased region" description="Low complexity" evidence="1">
    <location>
        <begin position="449"/>
        <end position="471"/>
    </location>
</feature>
<accession>A0A286UNQ7</accession>
<sequence>MGRWTNNYHDQVLASKVENIVSGILKKNKEETDEKKRTHFSYQAFVKNLDEQDLFTRELIEILFKELADREQYGEATDKVQISTRTLESLRHLTYQSSVYQVPGSSNGILFSRNRLRRRRAEPLNTYSYDMVESQSEEDGDELGQAEGARLDPALHDAFSSAPGWPRPRYTTAYTPQSGLYHSSQMYDGHSLHRPRYSSMSNPLRVRGFVPRYPYPRNSASTGEDAPINPEFEDYTLRRRNSSRQLRENRDSEIRGVNNGDARETTPRPSSAVPVLPLPRPVSSVTSSLFAPPSPPQSNHTTENQAPILHRGELVFRELDAQTQGQIRPSAYRVLSFPPGASGSGSGSYTEESGRRPSVYPNQIAMAPITPQDDVIDNLLSAGSSSSSRSGLLRPEPWESSLEREFLAWFTPQELSQNQQRRSGQELPTSLPTPRSVSPNGGSETPEDAVSNANATVASTTAESTVSSSST</sequence>
<feature type="region of interest" description="Disordered" evidence="1">
    <location>
        <begin position="334"/>
        <end position="356"/>
    </location>
</feature>
<keyword evidence="3" id="KW-1185">Reference proteome</keyword>
<dbReference type="EMBL" id="NBII01000003">
    <property type="protein sequence ID" value="PAV21218.1"/>
    <property type="molecule type" value="Genomic_DNA"/>
</dbReference>
<feature type="compositionally biased region" description="Basic and acidic residues" evidence="1">
    <location>
        <begin position="245"/>
        <end position="254"/>
    </location>
</feature>
<protein>
    <submittedName>
        <fullName evidence="2">Uncharacterized protein</fullName>
    </submittedName>
</protein>
<reference evidence="2 3" key="1">
    <citation type="journal article" date="2017" name="Mol. Ecol.">
        <title>Comparative and population genomic landscape of Phellinus noxius: A hypervariable fungus causing root rot in trees.</title>
        <authorList>
            <person name="Chung C.L."/>
            <person name="Lee T.J."/>
            <person name="Akiba M."/>
            <person name="Lee H.H."/>
            <person name="Kuo T.H."/>
            <person name="Liu D."/>
            <person name="Ke H.M."/>
            <person name="Yokoi T."/>
            <person name="Roa M.B."/>
            <person name="Lu M.J."/>
            <person name="Chang Y.Y."/>
            <person name="Ann P.J."/>
            <person name="Tsai J.N."/>
            <person name="Chen C.Y."/>
            <person name="Tzean S.S."/>
            <person name="Ota Y."/>
            <person name="Hattori T."/>
            <person name="Sahashi N."/>
            <person name="Liou R.F."/>
            <person name="Kikuchi T."/>
            <person name="Tsai I.J."/>
        </authorList>
    </citation>
    <scope>NUCLEOTIDE SEQUENCE [LARGE SCALE GENOMIC DNA]</scope>
    <source>
        <strain evidence="2 3">FFPRI411160</strain>
    </source>
</reference>
<feature type="region of interest" description="Disordered" evidence="1">
    <location>
        <begin position="215"/>
        <end position="303"/>
    </location>
</feature>
<feature type="region of interest" description="Disordered" evidence="1">
    <location>
        <begin position="377"/>
        <end position="396"/>
    </location>
</feature>
<organism evidence="2 3">
    <name type="scientific">Pyrrhoderma noxium</name>
    <dbReference type="NCBI Taxonomy" id="2282107"/>
    <lineage>
        <taxon>Eukaryota</taxon>
        <taxon>Fungi</taxon>
        <taxon>Dikarya</taxon>
        <taxon>Basidiomycota</taxon>
        <taxon>Agaricomycotina</taxon>
        <taxon>Agaricomycetes</taxon>
        <taxon>Hymenochaetales</taxon>
        <taxon>Hymenochaetaceae</taxon>
        <taxon>Pyrrhoderma</taxon>
    </lineage>
</organism>
<gene>
    <name evidence="2" type="ORF">PNOK_0384500</name>
</gene>
<dbReference type="OrthoDB" id="3253137at2759"/>
<evidence type="ECO:0000313" key="3">
    <source>
        <dbReference type="Proteomes" id="UP000217199"/>
    </source>
</evidence>
<feature type="compositionally biased region" description="Low complexity" evidence="1">
    <location>
        <begin position="267"/>
        <end position="289"/>
    </location>
</feature>
<dbReference type="InParanoid" id="A0A286UNQ7"/>
<name>A0A286UNQ7_9AGAM</name>
<comment type="caution">
    <text evidence="2">The sequence shown here is derived from an EMBL/GenBank/DDBJ whole genome shotgun (WGS) entry which is preliminary data.</text>
</comment>
<evidence type="ECO:0000313" key="2">
    <source>
        <dbReference type="EMBL" id="PAV21218.1"/>
    </source>
</evidence>
<proteinExistence type="predicted"/>
<feature type="compositionally biased region" description="Low complexity" evidence="1">
    <location>
        <begin position="379"/>
        <end position="394"/>
    </location>
</feature>
<evidence type="ECO:0000256" key="1">
    <source>
        <dbReference type="SAM" id="MobiDB-lite"/>
    </source>
</evidence>
<feature type="region of interest" description="Disordered" evidence="1">
    <location>
        <begin position="414"/>
        <end position="471"/>
    </location>
</feature>